<gene>
    <name evidence="1" type="ORF">SAMN06265795_102577</name>
</gene>
<keyword evidence="2" id="KW-1185">Reference proteome</keyword>
<dbReference type="OrthoDB" id="8787225at2"/>
<protein>
    <submittedName>
        <fullName evidence="1">Uncharacterized protein</fullName>
    </submittedName>
</protein>
<accession>A0A239E8I2</accession>
<dbReference type="AlphaFoldDB" id="A0A239E8I2"/>
<dbReference type="EMBL" id="FZOT01000002">
    <property type="protein sequence ID" value="SNS40781.1"/>
    <property type="molecule type" value="Genomic_DNA"/>
</dbReference>
<evidence type="ECO:0000313" key="2">
    <source>
        <dbReference type="Proteomes" id="UP000198284"/>
    </source>
</evidence>
<reference evidence="1 2" key="1">
    <citation type="submission" date="2017-06" db="EMBL/GenBank/DDBJ databases">
        <authorList>
            <person name="Kim H.J."/>
            <person name="Triplett B.A."/>
        </authorList>
    </citation>
    <scope>NUCLEOTIDE SEQUENCE [LARGE SCALE GENOMIC DNA]</scope>
    <source>
        <strain evidence="1 2">U15</strain>
    </source>
</reference>
<dbReference type="RefSeq" id="WP_089398394.1">
    <property type="nucleotide sequence ID" value="NZ_FZOT01000002.1"/>
</dbReference>
<evidence type="ECO:0000313" key="1">
    <source>
        <dbReference type="EMBL" id="SNS40781.1"/>
    </source>
</evidence>
<name>A0A239E8I2_9BURK</name>
<sequence length="68" mass="7769">MDQIKRLRALATHALERYANGTKLGQEMLYPQWAKDVLDVCDVAEKNLQTDELMDIGAWTYGSQVKLN</sequence>
<dbReference type="Proteomes" id="UP000198284">
    <property type="component" value="Unassembled WGS sequence"/>
</dbReference>
<proteinExistence type="predicted"/>
<organism evidence="1 2">
    <name type="scientific">Noviherbaspirillum humi</name>
    <dbReference type="NCBI Taxonomy" id="1688639"/>
    <lineage>
        <taxon>Bacteria</taxon>
        <taxon>Pseudomonadati</taxon>
        <taxon>Pseudomonadota</taxon>
        <taxon>Betaproteobacteria</taxon>
        <taxon>Burkholderiales</taxon>
        <taxon>Oxalobacteraceae</taxon>
        <taxon>Noviherbaspirillum</taxon>
    </lineage>
</organism>